<dbReference type="InterPro" id="IPR029063">
    <property type="entry name" value="SAM-dependent_MTases_sf"/>
</dbReference>
<comment type="caution">
    <text evidence="2">The sequence shown here is derived from an EMBL/GenBank/DDBJ whole genome shotgun (WGS) entry which is preliminary data.</text>
</comment>
<keyword evidence="2" id="KW-0489">Methyltransferase</keyword>
<proteinExistence type="predicted"/>
<dbReference type="Gene3D" id="3.40.50.720">
    <property type="entry name" value="NAD(P)-binding Rossmann-like Domain"/>
    <property type="match status" value="1"/>
</dbReference>
<gene>
    <name evidence="2" type="ORF">NG799_20945</name>
</gene>
<keyword evidence="2" id="KW-0808">Transferase</keyword>
<dbReference type="RefSeq" id="WP_368008274.1">
    <property type="nucleotide sequence ID" value="NZ_JAMXFF010000037.1"/>
</dbReference>
<feature type="domain" description="C-methyltransferase" evidence="1">
    <location>
        <begin position="265"/>
        <end position="318"/>
    </location>
</feature>
<evidence type="ECO:0000313" key="3">
    <source>
        <dbReference type="Proteomes" id="UP001525890"/>
    </source>
</evidence>
<dbReference type="EMBL" id="JAMXFF010000037">
    <property type="protein sequence ID" value="MCT7968780.1"/>
    <property type="molecule type" value="Genomic_DNA"/>
</dbReference>
<evidence type="ECO:0000259" key="1">
    <source>
        <dbReference type="Pfam" id="PF08484"/>
    </source>
</evidence>
<dbReference type="Gene3D" id="3.40.50.150">
    <property type="entry name" value="Vaccinia Virus protein VP39"/>
    <property type="match status" value="1"/>
</dbReference>
<dbReference type="Pfam" id="PF08484">
    <property type="entry name" value="Methyltransf_14"/>
    <property type="match status" value="1"/>
</dbReference>
<reference evidence="2 3" key="1">
    <citation type="journal article" date="2022" name="Front. Microbiol.">
        <title>High genomic differentiation and limited gene flow indicate recent cryptic speciation within the genus Laspinema (cyanobacteria).</title>
        <authorList>
            <person name="Stanojkovic A."/>
            <person name="Skoupy S."/>
            <person name="Skaloud P."/>
            <person name="Dvorak P."/>
        </authorList>
    </citation>
    <scope>NUCLEOTIDE SEQUENCE [LARGE SCALE GENOMIC DNA]</scope>
    <source>
        <strain evidence="2 3">D2a</strain>
    </source>
</reference>
<protein>
    <submittedName>
        <fullName evidence="2">Methyltransferase domain-containing protein</fullName>
    </submittedName>
</protein>
<name>A0ABT2MVK3_9CYAN</name>
<dbReference type="GO" id="GO:0008168">
    <property type="term" value="F:methyltransferase activity"/>
    <property type="evidence" value="ECO:0007669"/>
    <property type="project" value="UniProtKB-KW"/>
</dbReference>
<sequence length="366" mass="41713">MKNYQEIYKAEQLPVFQNRMFTTETEAKSCPKGDIILVQDLDTGLIFNQAFQPELMDYDIDYQNEQAVSKVFQNHLNQVKEIIHQHFEGQSLIEVGCGKGYFLEVLQKAGFQIYGLDPTYEGSNPNIIKNFFTLDIGIKGEGIILRHVLEHIPNPIEFCAKIRDTNGGGKIYIEVPCFDWILKHRAWFDIFYEHINYFRMSDFYRMFDTIYESGYIFGEQYLYVVADLNTLKIPVNDPNDAIDFPEDFLDTVNGYANHLTSKSLQSAAVWGGASKGVIFSLFMQRLGAKIDIVIDINPAKQGKYLPATGIQVYPPEKGLKHLASGADIFVMNSNYLPEIIDLTNNQYNYLTVDHGKLGQRTAGTNC</sequence>
<dbReference type="GO" id="GO:0032259">
    <property type="term" value="P:methylation"/>
    <property type="evidence" value="ECO:0007669"/>
    <property type="project" value="UniProtKB-KW"/>
</dbReference>
<dbReference type="InterPro" id="IPR013691">
    <property type="entry name" value="MeTrfase_14"/>
</dbReference>
<accession>A0ABT2MVK3</accession>
<organism evidence="2 3">
    <name type="scientific">Laspinema palackyanum D2a</name>
    <dbReference type="NCBI Taxonomy" id="2953684"/>
    <lineage>
        <taxon>Bacteria</taxon>
        <taxon>Bacillati</taxon>
        <taxon>Cyanobacteriota</taxon>
        <taxon>Cyanophyceae</taxon>
        <taxon>Oscillatoriophycideae</taxon>
        <taxon>Oscillatoriales</taxon>
        <taxon>Laspinemataceae</taxon>
        <taxon>Laspinema</taxon>
        <taxon>Laspinema palackyanum</taxon>
    </lineage>
</organism>
<keyword evidence="3" id="KW-1185">Reference proteome</keyword>
<dbReference type="SUPFAM" id="SSF53335">
    <property type="entry name" value="S-adenosyl-L-methionine-dependent methyltransferases"/>
    <property type="match status" value="1"/>
</dbReference>
<dbReference type="Pfam" id="PF13489">
    <property type="entry name" value="Methyltransf_23"/>
    <property type="match status" value="1"/>
</dbReference>
<evidence type="ECO:0000313" key="2">
    <source>
        <dbReference type="EMBL" id="MCT7968780.1"/>
    </source>
</evidence>
<dbReference type="Proteomes" id="UP001525890">
    <property type="component" value="Unassembled WGS sequence"/>
</dbReference>